<dbReference type="SMART" id="SM00823">
    <property type="entry name" value="PKS_PP"/>
    <property type="match status" value="1"/>
</dbReference>
<protein>
    <submittedName>
        <fullName evidence="4">Amino acid adenylation domain-containing protein</fullName>
    </submittedName>
</protein>
<dbReference type="RefSeq" id="WP_209707669.1">
    <property type="nucleotide sequence ID" value="NZ_JAGIOO010000001.1"/>
</dbReference>
<dbReference type="PROSITE" id="PS00012">
    <property type="entry name" value="PHOSPHOPANTETHEINE"/>
    <property type="match status" value="1"/>
</dbReference>
<dbReference type="InterPro" id="IPR000873">
    <property type="entry name" value="AMP-dep_synth/lig_dom"/>
</dbReference>
<dbReference type="PANTHER" id="PTHR45527:SF1">
    <property type="entry name" value="FATTY ACID SYNTHASE"/>
    <property type="match status" value="1"/>
</dbReference>
<dbReference type="InterPro" id="IPR009081">
    <property type="entry name" value="PP-bd_ACP"/>
</dbReference>
<dbReference type="InterPro" id="IPR020845">
    <property type="entry name" value="AMP-binding_CS"/>
</dbReference>
<evidence type="ECO:0000313" key="4">
    <source>
        <dbReference type="EMBL" id="MBP2478956.1"/>
    </source>
</evidence>
<evidence type="ECO:0000259" key="3">
    <source>
        <dbReference type="PROSITE" id="PS50075"/>
    </source>
</evidence>
<evidence type="ECO:0000256" key="2">
    <source>
        <dbReference type="ARBA" id="ARBA00022553"/>
    </source>
</evidence>
<dbReference type="InterPro" id="IPR025110">
    <property type="entry name" value="AMP-bd_C"/>
</dbReference>
<dbReference type="InterPro" id="IPR006162">
    <property type="entry name" value="Ppantetheine_attach_site"/>
</dbReference>
<dbReference type="InterPro" id="IPR042099">
    <property type="entry name" value="ANL_N_sf"/>
</dbReference>
<dbReference type="SUPFAM" id="SSF47336">
    <property type="entry name" value="ACP-like"/>
    <property type="match status" value="1"/>
</dbReference>
<proteinExistence type="predicted"/>
<dbReference type="EMBL" id="JAGIOO010000001">
    <property type="protein sequence ID" value="MBP2478956.1"/>
    <property type="molecule type" value="Genomic_DNA"/>
</dbReference>
<accession>A0ABS5AR89</accession>
<evidence type="ECO:0000313" key="5">
    <source>
        <dbReference type="Proteomes" id="UP001519363"/>
    </source>
</evidence>
<dbReference type="InterPro" id="IPR036736">
    <property type="entry name" value="ACP-like_sf"/>
</dbReference>
<sequence>MHTCRASRTRLTAPVPLPRWTEHVPAPSDSELARRRRAGELTRPAHAPRQVQLVYTDGLADLVEVHPHPGLPAAAPPPPWGLGEDRPGVLVHRAALGGLGTRESWLTAVRSVLRRYDPDGDPQVAIPEHGAAGPAVAGLFFHDAPQCEELLPCQQVPYPLTVSVFRDATGIHLHVAHRREQISEAMAAQFLRHLRRARTEPEADLLDPGELARVVALGRPPGELPEVTGTVHGALARLAAEQPEAVAITDGANQVGYGELLDRATRLAGGLRDRGVQPGDRVGVCLERDAELVVTLLGVLAAGATYVPMDPAYPAQRLAHTVRDAALAVVLTRRPDFPGPAVAPDEVSGEPFLSTSDGAAYVIYTSGSTGRPKGVVVPHRNVLALVAATRPEYALSTADVWTWFHSSAFDFSVWEIWGCLLTGGRLVVVPYFVSREPDRFAELLAAEGVTVLSQTPSAFTQLLTVDHHALSPRLVVFGGEPLDARVLLPWFDQHPGSRVVNMFGITETTVHVTHQTLDRSLALAATRSVGPALPGWHLLVLDPEGRVQPPGVPGEICVGGAGVATGYLGQETLTAQRFRWNEHTGSRLYHSGDLGRLRPDGRLEHLGRIDSQVKLRGFRIELEEIRTVLLEDPSVRAAAVVVHQDDPADPATARLAAYVVPATADPAALRTRAAGLLPEYMLPTTITPLDTLPLTTNGKLDVAALPSPDTAPAPAAEPRTLSEHLAHIWQEVLGHPVGPDDDFFELGGNSLLAVRLGAAMRAQGLPQLRLRDLYRHPTIREVNDLLSA</sequence>
<dbReference type="InterPro" id="IPR010071">
    <property type="entry name" value="AA_adenyl_dom"/>
</dbReference>
<dbReference type="PANTHER" id="PTHR45527">
    <property type="entry name" value="NONRIBOSOMAL PEPTIDE SYNTHETASE"/>
    <property type="match status" value="1"/>
</dbReference>
<dbReference type="Proteomes" id="UP001519363">
    <property type="component" value="Unassembled WGS sequence"/>
</dbReference>
<keyword evidence="5" id="KW-1185">Reference proteome</keyword>
<keyword evidence="2" id="KW-0597">Phosphoprotein</keyword>
<name>A0ABS5AR89_9PSEU</name>
<gene>
    <name evidence="4" type="ORF">JOF53_007828</name>
</gene>
<dbReference type="Gene3D" id="3.40.50.12780">
    <property type="entry name" value="N-terminal domain of ligase-like"/>
    <property type="match status" value="1"/>
</dbReference>
<evidence type="ECO:0000256" key="1">
    <source>
        <dbReference type="ARBA" id="ARBA00022450"/>
    </source>
</evidence>
<dbReference type="PROSITE" id="PS50075">
    <property type="entry name" value="CARRIER"/>
    <property type="match status" value="1"/>
</dbReference>
<dbReference type="PROSITE" id="PS00455">
    <property type="entry name" value="AMP_BINDING"/>
    <property type="match status" value="1"/>
</dbReference>
<organism evidence="4 5">
    <name type="scientific">Crossiella equi</name>
    <dbReference type="NCBI Taxonomy" id="130796"/>
    <lineage>
        <taxon>Bacteria</taxon>
        <taxon>Bacillati</taxon>
        <taxon>Actinomycetota</taxon>
        <taxon>Actinomycetes</taxon>
        <taxon>Pseudonocardiales</taxon>
        <taxon>Pseudonocardiaceae</taxon>
        <taxon>Crossiella</taxon>
    </lineage>
</organism>
<dbReference type="SUPFAM" id="SSF56801">
    <property type="entry name" value="Acetyl-CoA synthetase-like"/>
    <property type="match status" value="1"/>
</dbReference>
<dbReference type="CDD" id="cd17643">
    <property type="entry name" value="A_NRPS_Cytc1-like"/>
    <property type="match status" value="1"/>
</dbReference>
<dbReference type="InterPro" id="IPR020806">
    <property type="entry name" value="PKS_PP-bd"/>
</dbReference>
<dbReference type="InterPro" id="IPR045851">
    <property type="entry name" value="AMP-bd_C_sf"/>
</dbReference>
<dbReference type="Gene3D" id="1.10.1200.10">
    <property type="entry name" value="ACP-like"/>
    <property type="match status" value="1"/>
</dbReference>
<comment type="caution">
    <text evidence="4">The sequence shown here is derived from an EMBL/GenBank/DDBJ whole genome shotgun (WGS) entry which is preliminary data.</text>
</comment>
<keyword evidence="1" id="KW-0596">Phosphopantetheine</keyword>
<dbReference type="Gene3D" id="3.30.300.30">
    <property type="match status" value="1"/>
</dbReference>
<dbReference type="Pfam" id="PF13193">
    <property type="entry name" value="AMP-binding_C"/>
    <property type="match status" value="1"/>
</dbReference>
<dbReference type="Pfam" id="PF00550">
    <property type="entry name" value="PP-binding"/>
    <property type="match status" value="1"/>
</dbReference>
<feature type="domain" description="Carrier" evidence="3">
    <location>
        <begin position="716"/>
        <end position="788"/>
    </location>
</feature>
<reference evidence="4 5" key="1">
    <citation type="submission" date="2021-03" db="EMBL/GenBank/DDBJ databases">
        <title>Sequencing the genomes of 1000 actinobacteria strains.</title>
        <authorList>
            <person name="Klenk H.-P."/>
        </authorList>
    </citation>
    <scope>NUCLEOTIDE SEQUENCE [LARGE SCALE GENOMIC DNA]</scope>
    <source>
        <strain evidence="4 5">DSM 44580</strain>
    </source>
</reference>
<dbReference type="NCBIfam" id="TIGR01733">
    <property type="entry name" value="AA-adenyl-dom"/>
    <property type="match status" value="1"/>
</dbReference>
<dbReference type="Pfam" id="PF00501">
    <property type="entry name" value="AMP-binding"/>
    <property type="match status" value="1"/>
</dbReference>